<evidence type="ECO:0000256" key="10">
    <source>
        <dbReference type="HAMAP-Rule" id="MF_00185"/>
    </source>
</evidence>
<keyword evidence="15" id="KW-1185">Reference proteome</keyword>
<keyword evidence="6 10" id="KW-0547">Nucleotide-binding</keyword>
<evidence type="ECO:0000313" key="15">
    <source>
        <dbReference type="Proteomes" id="UP001501570"/>
    </source>
</evidence>
<dbReference type="InterPro" id="IPR039657">
    <property type="entry name" value="Dimethylallyltransferase"/>
</dbReference>
<feature type="site" description="Interaction with substrate tRNA" evidence="10">
    <location>
        <position position="103"/>
    </location>
</feature>
<sequence>MGKPKAVAIIGTNASGKSSLGVTLAKTFGGEVVSADSRQIYRGLDIGTGKLSAEEMQRVPHHLIDVADVSEQFFSLAEYQAMAYRSIDDILERHRLPIMVGGTGLYVRAIVEGYRFETAPPDYERRRRLETMESAELWSTLAGYDAEVAARFDPRNKRRIIRAIEIIEHRGSYPDEIRNVAQFDFLQLGITWPPEVLRSRIEQRLTTRLEEGMVDEARRLMDRGVSAEIMDSLGLEYRYLARLLAGEYKDETEFFEDLSRAIYRFSRRQMSWFRKETSIVWLDTSGDYVSEAIDRVTAFLGRPDLQDGCR</sequence>
<keyword evidence="7 10" id="KW-0067">ATP-binding</keyword>
<accession>A0ABP9RQ64</accession>
<proteinExistence type="inferred from homology"/>
<dbReference type="Pfam" id="PF01715">
    <property type="entry name" value="IPPT"/>
    <property type="match status" value="1"/>
</dbReference>
<comment type="subunit">
    <text evidence="10">Monomer.</text>
</comment>
<dbReference type="SUPFAM" id="SSF52540">
    <property type="entry name" value="P-loop containing nucleoside triphosphate hydrolases"/>
    <property type="match status" value="2"/>
</dbReference>
<dbReference type="Gene3D" id="3.40.50.300">
    <property type="entry name" value="P-loop containing nucleotide triphosphate hydrolases"/>
    <property type="match status" value="1"/>
</dbReference>
<comment type="caution">
    <text evidence="10">Lacks conserved residue(s) required for the propagation of feature annotation.</text>
</comment>
<dbReference type="Proteomes" id="UP001501570">
    <property type="component" value="Unassembled WGS sequence"/>
</dbReference>
<reference evidence="15" key="1">
    <citation type="journal article" date="2019" name="Int. J. Syst. Evol. Microbiol.">
        <title>The Global Catalogue of Microorganisms (GCM) 10K type strain sequencing project: providing services to taxonomists for standard genome sequencing and annotation.</title>
        <authorList>
            <consortium name="The Broad Institute Genomics Platform"/>
            <consortium name="The Broad Institute Genome Sequencing Center for Infectious Disease"/>
            <person name="Wu L."/>
            <person name="Ma J."/>
        </authorList>
    </citation>
    <scope>NUCLEOTIDE SEQUENCE [LARGE SCALE GENOMIC DNA]</scope>
    <source>
        <strain evidence="15">JCM 18304</strain>
    </source>
</reference>
<dbReference type="NCBIfam" id="TIGR00174">
    <property type="entry name" value="miaA"/>
    <property type="match status" value="1"/>
</dbReference>
<feature type="binding site" evidence="10">
    <location>
        <begin position="11"/>
        <end position="18"/>
    </location>
    <ligand>
        <name>ATP</name>
        <dbReference type="ChEBI" id="CHEBI:30616"/>
    </ligand>
</feature>
<dbReference type="InterPro" id="IPR027417">
    <property type="entry name" value="P-loop_NTPase"/>
</dbReference>
<keyword evidence="5 10" id="KW-0819">tRNA processing</keyword>
<evidence type="ECO:0000256" key="11">
    <source>
        <dbReference type="RuleBase" id="RU003783"/>
    </source>
</evidence>
<evidence type="ECO:0000256" key="4">
    <source>
        <dbReference type="ARBA" id="ARBA00022679"/>
    </source>
</evidence>
<evidence type="ECO:0000256" key="6">
    <source>
        <dbReference type="ARBA" id="ARBA00022741"/>
    </source>
</evidence>
<evidence type="ECO:0000256" key="1">
    <source>
        <dbReference type="ARBA" id="ARBA00001946"/>
    </source>
</evidence>
<name>A0ABP9RQ64_9ACTN</name>
<evidence type="ECO:0000256" key="2">
    <source>
        <dbReference type="ARBA" id="ARBA00003213"/>
    </source>
</evidence>
<evidence type="ECO:0000313" key="14">
    <source>
        <dbReference type="EMBL" id="GAA5182882.1"/>
    </source>
</evidence>
<dbReference type="EC" id="2.5.1.75" evidence="10"/>
<comment type="catalytic activity">
    <reaction evidence="9 10 11">
        <text>adenosine(37) in tRNA + dimethylallyl diphosphate = N(6)-dimethylallyladenosine(37) in tRNA + diphosphate</text>
        <dbReference type="Rhea" id="RHEA:26482"/>
        <dbReference type="Rhea" id="RHEA-COMP:10162"/>
        <dbReference type="Rhea" id="RHEA-COMP:10375"/>
        <dbReference type="ChEBI" id="CHEBI:33019"/>
        <dbReference type="ChEBI" id="CHEBI:57623"/>
        <dbReference type="ChEBI" id="CHEBI:74411"/>
        <dbReference type="ChEBI" id="CHEBI:74415"/>
        <dbReference type="EC" id="2.5.1.75"/>
    </reaction>
</comment>
<feature type="site" description="Interaction with substrate tRNA" evidence="10">
    <location>
        <position position="126"/>
    </location>
</feature>
<evidence type="ECO:0000256" key="9">
    <source>
        <dbReference type="ARBA" id="ARBA00049563"/>
    </source>
</evidence>
<evidence type="ECO:0000256" key="13">
    <source>
        <dbReference type="RuleBase" id="RU003785"/>
    </source>
</evidence>
<evidence type="ECO:0000256" key="5">
    <source>
        <dbReference type="ARBA" id="ARBA00022694"/>
    </source>
</evidence>
<feature type="region of interest" description="Interaction with substrate tRNA" evidence="10">
    <location>
        <begin position="36"/>
        <end position="39"/>
    </location>
</feature>
<dbReference type="PANTHER" id="PTHR11088:SF60">
    <property type="entry name" value="TRNA DIMETHYLALLYLTRANSFERASE"/>
    <property type="match status" value="1"/>
</dbReference>
<evidence type="ECO:0000256" key="3">
    <source>
        <dbReference type="ARBA" id="ARBA00005842"/>
    </source>
</evidence>
<protein>
    <recommendedName>
        <fullName evidence="10">tRNA dimethylallyltransferase</fullName>
        <ecNumber evidence="10">2.5.1.75</ecNumber>
    </recommendedName>
    <alternativeName>
        <fullName evidence="10">Dimethylallyl diphosphate:tRNA dimethylallyltransferase</fullName>
        <shortName evidence="10">DMAPP:tRNA dimethylallyltransferase</shortName>
        <shortName evidence="10">DMATase</shortName>
    </alternativeName>
    <alternativeName>
        <fullName evidence="10">Isopentenyl-diphosphate:tRNA isopentenyltransferase</fullName>
        <shortName evidence="10">IPP transferase</shortName>
        <shortName evidence="10">IPPT</shortName>
        <shortName evidence="10">IPTase</shortName>
    </alternativeName>
</protein>
<keyword evidence="4 10" id="KW-0808">Transferase</keyword>
<dbReference type="HAMAP" id="MF_00185">
    <property type="entry name" value="IPP_trans"/>
    <property type="match status" value="1"/>
</dbReference>
<dbReference type="EMBL" id="BAABJQ010000005">
    <property type="protein sequence ID" value="GAA5182882.1"/>
    <property type="molecule type" value="Genomic_DNA"/>
</dbReference>
<keyword evidence="8 10" id="KW-0460">Magnesium</keyword>
<dbReference type="Gene3D" id="1.10.20.140">
    <property type="match status" value="1"/>
</dbReference>
<comment type="similarity">
    <text evidence="3 10 13">Belongs to the IPP transferase family.</text>
</comment>
<comment type="function">
    <text evidence="2 10 12">Catalyzes the transfer of a dimethylallyl group onto the adenine at position 37 in tRNAs that read codons beginning with uridine, leading to the formation of N6-(dimethylallyl)adenosine (i(6)A).</text>
</comment>
<dbReference type="PANTHER" id="PTHR11088">
    <property type="entry name" value="TRNA DIMETHYLALLYLTRANSFERASE"/>
    <property type="match status" value="1"/>
</dbReference>
<evidence type="ECO:0000256" key="12">
    <source>
        <dbReference type="RuleBase" id="RU003784"/>
    </source>
</evidence>
<organism evidence="14 15">
    <name type="scientific">Rugosimonospora acidiphila</name>
    <dbReference type="NCBI Taxonomy" id="556531"/>
    <lineage>
        <taxon>Bacteria</taxon>
        <taxon>Bacillati</taxon>
        <taxon>Actinomycetota</taxon>
        <taxon>Actinomycetes</taxon>
        <taxon>Micromonosporales</taxon>
        <taxon>Micromonosporaceae</taxon>
        <taxon>Rugosimonospora</taxon>
    </lineage>
</organism>
<gene>
    <name evidence="10 14" type="primary">miaA</name>
    <name evidence="14" type="ORF">GCM10023322_20780</name>
</gene>
<comment type="cofactor">
    <cofactor evidence="1 10">
        <name>Mg(2+)</name>
        <dbReference type="ChEBI" id="CHEBI:18420"/>
    </cofactor>
</comment>
<evidence type="ECO:0000256" key="8">
    <source>
        <dbReference type="ARBA" id="ARBA00022842"/>
    </source>
</evidence>
<evidence type="ECO:0000256" key="7">
    <source>
        <dbReference type="ARBA" id="ARBA00022840"/>
    </source>
</evidence>
<dbReference type="InterPro" id="IPR018022">
    <property type="entry name" value="IPT"/>
</dbReference>
<comment type="caution">
    <text evidence="14">The sequence shown here is derived from an EMBL/GenBank/DDBJ whole genome shotgun (WGS) entry which is preliminary data.</text>
</comment>